<accession>A0AAD4RD18</accession>
<feature type="transmembrane region" description="Helical" evidence="2">
    <location>
        <begin position="426"/>
        <end position="446"/>
    </location>
</feature>
<reference evidence="5" key="1">
    <citation type="submission" date="2022-01" db="EMBL/GenBank/DDBJ databases">
        <title>Genome Sequence Resource for Two Populations of Ditylenchus destructor, the Migratory Endoparasitic Phytonematode.</title>
        <authorList>
            <person name="Zhang H."/>
            <person name="Lin R."/>
            <person name="Xie B."/>
        </authorList>
    </citation>
    <scope>NUCLEOTIDE SEQUENCE</scope>
    <source>
        <strain evidence="5">BazhouSP</strain>
    </source>
</reference>
<feature type="domain" description="Nose resistant-to-fluoxetine protein N-terminal" evidence="4">
    <location>
        <begin position="143"/>
        <end position="299"/>
    </location>
</feature>
<keyword evidence="2" id="KW-1133">Transmembrane helix</keyword>
<feature type="region of interest" description="Disordered" evidence="1">
    <location>
        <begin position="357"/>
        <end position="381"/>
    </location>
</feature>
<feature type="signal peptide" evidence="3">
    <location>
        <begin position="1"/>
        <end position="21"/>
    </location>
</feature>
<feature type="compositionally biased region" description="Basic and acidic residues" evidence="1">
    <location>
        <begin position="744"/>
        <end position="753"/>
    </location>
</feature>
<keyword evidence="3" id="KW-0732">Signal</keyword>
<feature type="transmembrane region" description="Helical" evidence="2">
    <location>
        <begin position="703"/>
        <end position="727"/>
    </location>
</feature>
<evidence type="ECO:0000256" key="2">
    <source>
        <dbReference type="SAM" id="Phobius"/>
    </source>
</evidence>
<feature type="transmembrane region" description="Helical" evidence="2">
    <location>
        <begin position="671"/>
        <end position="691"/>
    </location>
</feature>
<feature type="transmembrane region" description="Helical" evidence="2">
    <location>
        <begin position="317"/>
        <end position="338"/>
    </location>
</feature>
<feature type="transmembrane region" description="Helical" evidence="2">
    <location>
        <begin position="565"/>
        <end position="583"/>
    </location>
</feature>
<evidence type="ECO:0000259" key="4">
    <source>
        <dbReference type="SMART" id="SM00703"/>
    </source>
</evidence>
<dbReference type="AlphaFoldDB" id="A0AAD4RD18"/>
<dbReference type="InterPro" id="IPR052728">
    <property type="entry name" value="O2_lipid_transport_reg"/>
</dbReference>
<keyword evidence="6" id="KW-1185">Reference proteome</keyword>
<keyword evidence="2" id="KW-0472">Membrane</keyword>
<dbReference type="Pfam" id="PF20146">
    <property type="entry name" value="NRF"/>
    <property type="match status" value="1"/>
</dbReference>
<feature type="transmembrane region" description="Helical" evidence="2">
    <location>
        <begin position="466"/>
        <end position="489"/>
    </location>
</feature>
<feature type="compositionally biased region" description="Polar residues" evidence="1">
    <location>
        <begin position="754"/>
        <end position="776"/>
    </location>
</feature>
<dbReference type="Proteomes" id="UP001201812">
    <property type="component" value="Unassembled WGS sequence"/>
</dbReference>
<feature type="transmembrane region" description="Helical" evidence="2">
    <location>
        <begin position="595"/>
        <end position="618"/>
    </location>
</feature>
<dbReference type="SMART" id="SM00703">
    <property type="entry name" value="NRF"/>
    <property type="match status" value="1"/>
</dbReference>
<feature type="compositionally biased region" description="Polar residues" evidence="1">
    <location>
        <begin position="837"/>
        <end position="855"/>
    </location>
</feature>
<comment type="caution">
    <text evidence="5">The sequence shown here is derived from an EMBL/GenBank/DDBJ whole genome shotgun (WGS) entry which is preliminary data.</text>
</comment>
<dbReference type="InterPro" id="IPR006621">
    <property type="entry name" value="Nose-resist-to-fluoxetine_N"/>
</dbReference>
<evidence type="ECO:0000313" key="5">
    <source>
        <dbReference type="EMBL" id="KAI1727955.1"/>
    </source>
</evidence>
<organism evidence="5 6">
    <name type="scientific">Ditylenchus destructor</name>
    <dbReference type="NCBI Taxonomy" id="166010"/>
    <lineage>
        <taxon>Eukaryota</taxon>
        <taxon>Metazoa</taxon>
        <taxon>Ecdysozoa</taxon>
        <taxon>Nematoda</taxon>
        <taxon>Chromadorea</taxon>
        <taxon>Rhabditida</taxon>
        <taxon>Tylenchina</taxon>
        <taxon>Tylenchomorpha</taxon>
        <taxon>Sphaerularioidea</taxon>
        <taxon>Anguinidae</taxon>
        <taxon>Anguininae</taxon>
        <taxon>Ditylenchus</taxon>
    </lineage>
</organism>
<evidence type="ECO:0000256" key="1">
    <source>
        <dbReference type="SAM" id="MobiDB-lite"/>
    </source>
</evidence>
<protein>
    <submittedName>
        <fullName evidence="5">Nose resistant to fluoxetine protein 6</fullName>
    </submittedName>
</protein>
<evidence type="ECO:0000313" key="6">
    <source>
        <dbReference type="Proteomes" id="UP001201812"/>
    </source>
</evidence>
<feature type="compositionally biased region" description="Basic and acidic residues" evidence="1">
    <location>
        <begin position="812"/>
        <end position="824"/>
    </location>
</feature>
<dbReference type="EMBL" id="JAKKPZ010000001">
    <property type="protein sequence ID" value="KAI1727955.1"/>
    <property type="molecule type" value="Genomic_DNA"/>
</dbReference>
<feature type="transmembrane region" description="Helical" evidence="2">
    <location>
        <begin position="624"/>
        <end position="650"/>
    </location>
</feature>
<name>A0AAD4RD18_9BILA</name>
<evidence type="ECO:0000256" key="3">
    <source>
        <dbReference type="SAM" id="SignalP"/>
    </source>
</evidence>
<sequence length="855" mass="97451">MANYSVLLFCILALTVKISLENVPDYTEGPLRFRLSEAELRGINEKGLDYEYSEDVGKFIGEFFHDSQAQLILDLDVFREIWKELDKLKESALDGDVDYVQTIVDFFKPLQHYDVSSPCLSDIMHFLWTTYNYAKTAKAASNCTDCQCTKEYRADFRQYQWIFDVVDAIGKIPSAVVSGNNLWTGSWYTCRKISAVKNQQGQLWKGQYCMARFQPYNRYNPLKAFVSVKPDPADACRENQSTHFEEWSEEDRKCFDMLPLLNLGLCLPDTCTDYDTQKIIQFLYGSAEMILGKKLVCNVDVKCSNSKPESQIWNDNLSIVVLCFILCILGLMIFGTCYDVYVARPLDVETEHQRQKQKRHDLVKNSIKQDEENADKTSKVSSSINLQPHGFFVTFIMMFSVVRNIEYIMNTATEGGQIRCLHGARFLSMCWVIFGHTYYYICTSLTTDNLLQTLRDFPRYFYNQMVVQAPLAVDSFFFLSGLLTSYIFLGKLKKNQIRFAPIIIILLHKFKVGGVLFSVVLLVLSSAFNLYITLKKGYPPAPLLTSKLQIVAVLGDYWTDLYVKPYIRCGPYIVGCLVGHLLIEKKQSPFKLTKVQWIFGWAIASILGIYSVFGLYHYTKTGEISAWWAILYTVAGRPSFALCLGWITFACETNGGRTANAILGHKMFIPLSKLTFCAYLVHPILLQLYYLSRPNAFHFTHSFQLLHMFFVAVFMSYAVALVFSLAFEMPVMHIDRLLFTGQGDERRSAKENSRGSNRTASAESQNAKQVPTSTLGDDSMVGRGSKKKDGFQKHVTGGLPLIGRHARKRHEKERSSGKTEEKSRPLITRQPAPEVQYHQQSSNGADQSATEKFPQ</sequence>
<feature type="region of interest" description="Disordered" evidence="1">
    <location>
        <begin position="744"/>
        <end position="855"/>
    </location>
</feature>
<keyword evidence="2" id="KW-0812">Transmembrane</keyword>
<feature type="transmembrane region" description="Helical" evidence="2">
    <location>
        <begin position="510"/>
        <end position="532"/>
    </location>
</feature>
<dbReference type="PANTHER" id="PTHR11161">
    <property type="entry name" value="O-ACYLTRANSFERASE"/>
    <property type="match status" value="1"/>
</dbReference>
<gene>
    <name evidence="5" type="ORF">DdX_00099</name>
</gene>
<feature type="chain" id="PRO_5042161305" evidence="3">
    <location>
        <begin position="22"/>
        <end position="855"/>
    </location>
</feature>
<feature type="compositionally biased region" description="Basic and acidic residues" evidence="1">
    <location>
        <begin position="357"/>
        <end position="378"/>
    </location>
</feature>
<proteinExistence type="predicted"/>
<dbReference type="PANTHER" id="PTHR11161:SF65">
    <property type="entry name" value="NOSE RESISTANT TO FLUOXETINE PROTEIN 6"/>
    <property type="match status" value="1"/>
</dbReference>